<reference evidence="1" key="1">
    <citation type="journal article" date="2023" name="Mol. Ecol. Resour.">
        <title>Chromosome-level genome assembly of a triploid poplar Populus alba 'Berolinensis'.</title>
        <authorList>
            <person name="Chen S."/>
            <person name="Yu Y."/>
            <person name="Wang X."/>
            <person name="Wang S."/>
            <person name="Zhang T."/>
            <person name="Zhou Y."/>
            <person name="He R."/>
            <person name="Meng N."/>
            <person name="Wang Y."/>
            <person name="Liu W."/>
            <person name="Liu Z."/>
            <person name="Liu J."/>
            <person name="Guo Q."/>
            <person name="Huang H."/>
            <person name="Sederoff R.R."/>
            <person name="Wang G."/>
            <person name="Qu G."/>
            <person name="Chen S."/>
        </authorList>
    </citation>
    <scope>NUCLEOTIDE SEQUENCE</scope>
    <source>
        <strain evidence="1">SC-2020</strain>
    </source>
</reference>
<evidence type="ECO:0000313" key="1">
    <source>
        <dbReference type="EMBL" id="KAJ6992174.1"/>
    </source>
</evidence>
<accession>A0AAD6QKT6</accession>
<protein>
    <submittedName>
        <fullName evidence="1">Uncharacterized protein</fullName>
    </submittedName>
</protein>
<dbReference type="AlphaFoldDB" id="A0AAD6QKT6"/>
<evidence type="ECO:0000313" key="2">
    <source>
        <dbReference type="Proteomes" id="UP001164929"/>
    </source>
</evidence>
<sequence>MYSRFIEIQSAASHAMALPSRTIGLQKFKFSFAAKLQLSLGTRADQRQQILKVQKSFSRAMLEMFLSSRFITLAVYGAPTIPLCMDCITFMS</sequence>
<comment type="caution">
    <text evidence="1">The sequence shown here is derived from an EMBL/GenBank/DDBJ whole genome shotgun (WGS) entry which is preliminary data.</text>
</comment>
<dbReference type="Proteomes" id="UP001164929">
    <property type="component" value="Chromosome 6"/>
</dbReference>
<dbReference type="EMBL" id="JAQIZT010000006">
    <property type="protein sequence ID" value="KAJ6992174.1"/>
    <property type="molecule type" value="Genomic_DNA"/>
</dbReference>
<proteinExistence type="predicted"/>
<keyword evidence="2" id="KW-1185">Reference proteome</keyword>
<gene>
    <name evidence="1" type="ORF">NC653_015515</name>
</gene>
<name>A0AAD6QKT6_9ROSI</name>
<organism evidence="1 2">
    <name type="scientific">Populus alba x Populus x berolinensis</name>
    <dbReference type="NCBI Taxonomy" id="444605"/>
    <lineage>
        <taxon>Eukaryota</taxon>
        <taxon>Viridiplantae</taxon>
        <taxon>Streptophyta</taxon>
        <taxon>Embryophyta</taxon>
        <taxon>Tracheophyta</taxon>
        <taxon>Spermatophyta</taxon>
        <taxon>Magnoliopsida</taxon>
        <taxon>eudicotyledons</taxon>
        <taxon>Gunneridae</taxon>
        <taxon>Pentapetalae</taxon>
        <taxon>rosids</taxon>
        <taxon>fabids</taxon>
        <taxon>Malpighiales</taxon>
        <taxon>Salicaceae</taxon>
        <taxon>Saliceae</taxon>
        <taxon>Populus</taxon>
    </lineage>
</organism>